<dbReference type="Pfam" id="PF18939">
    <property type="entry name" value="DUF5686"/>
    <property type="match status" value="1"/>
</dbReference>
<keyword evidence="3" id="KW-1185">Reference proteome</keyword>
<evidence type="ECO:0000313" key="3">
    <source>
        <dbReference type="Proteomes" id="UP001597546"/>
    </source>
</evidence>
<gene>
    <name evidence="2" type="ORF">ACFSSE_03090</name>
</gene>
<comment type="caution">
    <text evidence="2">The sequence shown here is derived from an EMBL/GenBank/DDBJ whole genome shotgun (WGS) entry which is preliminary data.</text>
</comment>
<dbReference type="EMBL" id="JBHULV010000008">
    <property type="protein sequence ID" value="MFD2730676.1"/>
    <property type="molecule type" value="Genomic_DNA"/>
</dbReference>
<evidence type="ECO:0000256" key="1">
    <source>
        <dbReference type="SAM" id="SignalP"/>
    </source>
</evidence>
<proteinExistence type="predicted"/>
<dbReference type="RefSeq" id="WP_379040523.1">
    <property type="nucleotide sequence ID" value="NZ_JBHSKW010000005.1"/>
</dbReference>
<name>A0ABW5TN27_9SPHI</name>
<feature type="signal peptide" evidence="1">
    <location>
        <begin position="1"/>
        <end position="18"/>
    </location>
</feature>
<organism evidence="2 3">
    <name type="scientific">Pedobacter alpinus</name>
    <dbReference type="NCBI Taxonomy" id="1590643"/>
    <lineage>
        <taxon>Bacteria</taxon>
        <taxon>Pseudomonadati</taxon>
        <taxon>Bacteroidota</taxon>
        <taxon>Sphingobacteriia</taxon>
        <taxon>Sphingobacteriales</taxon>
        <taxon>Sphingobacteriaceae</taxon>
        <taxon>Pedobacter</taxon>
    </lineage>
</organism>
<reference evidence="3" key="1">
    <citation type="journal article" date="2019" name="Int. J. Syst. Evol. Microbiol.">
        <title>The Global Catalogue of Microorganisms (GCM) 10K type strain sequencing project: providing services to taxonomists for standard genome sequencing and annotation.</title>
        <authorList>
            <consortium name="The Broad Institute Genomics Platform"/>
            <consortium name="The Broad Institute Genome Sequencing Center for Infectious Disease"/>
            <person name="Wu L."/>
            <person name="Ma J."/>
        </authorList>
    </citation>
    <scope>NUCLEOTIDE SEQUENCE [LARGE SCALE GENOMIC DNA]</scope>
    <source>
        <strain evidence="3">KCTC 42456</strain>
    </source>
</reference>
<keyword evidence="1" id="KW-0732">Signal</keyword>
<feature type="chain" id="PRO_5045694502" evidence="1">
    <location>
        <begin position="19"/>
        <end position="715"/>
    </location>
</feature>
<dbReference type="InterPro" id="IPR043741">
    <property type="entry name" value="DUF5686"/>
</dbReference>
<evidence type="ECO:0000313" key="2">
    <source>
        <dbReference type="EMBL" id="MFD2730676.1"/>
    </source>
</evidence>
<dbReference type="Proteomes" id="UP001597546">
    <property type="component" value="Unassembled WGS sequence"/>
</dbReference>
<accession>A0ABW5TN27</accession>
<protein>
    <submittedName>
        <fullName evidence="2">DUF5686 family protein</fullName>
    </submittedName>
</protein>
<sequence length="715" mass="82347">MKKFLIICCVLYSFNAKASGTLDSANWVNKFMLQVIENQKERERKAYEAGAYIKNELILDDGPDKVLGRNIKYIDVKKKQLVWLNESYSQLFFKPELGYKEFIEATKSYGKYPSWEFKSASQLSVNFSTNYIKIEALSDKNFVSPLAKNAFAHYNYDIISLTETDLVLAVIPKKKFSATFVGELTFNPKTYDLKHLNLKITGDKGINFIDTLQIVQSYNASIAHPLYTLLKYKGQVFKFAFSGTSHSIFTAKDSADFSIFDKFSKNEEVKDNFSAFNGNILKENRQIPLTLQERLSYEVQDSRNIRKDEIIIDSLANFGSRIKILPLLFSDKVWASKNKRRAIIFDPIVPSLFFNTVEGFGISYGVTFIEYAKNKSNWAITPRMRYGFSNKELNSDVSFSWFYKPKKRGTLNFSIGSTYLDLNPNGSIGSLQNTLNTLFFEQNFMKLYRKEYVSLGIGRELVGNLYLSVGTEMARNYSVTNTQDFVFRDIKERNFSSNNPISPALENELFPQYSSFFINSSLIYTLKQPYITKDNVKIYKLPLGPRFIINYKKGIPNFVNSESDYQYLEAEIQHEKLDMGLWGYGSYSVAGGGFFNAKSVFFPEWRHFSGNLALIFNPGLRSFHLLDFYTYSTNEYFLEGHIEHNFNQYFSNRVPLLRKLKLQELIGGAYLYQPNKGDYFEAYAGVRRLTFRADFAVSFSGKGVLNKGFKISYGF</sequence>